<evidence type="ECO:0000313" key="3">
    <source>
        <dbReference type="WBParaSite" id="L893_g28611.t1"/>
    </source>
</evidence>
<dbReference type="AlphaFoldDB" id="A0A1I7ZQT1"/>
<proteinExistence type="predicted"/>
<keyword evidence="1" id="KW-0732">Signal</keyword>
<organism evidence="2 3">
    <name type="scientific">Steinernema glaseri</name>
    <dbReference type="NCBI Taxonomy" id="37863"/>
    <lineage>
        <taxon>Eukaryota</taxon>
        <taxon>Metazoa</taxon>
        <taxon>Ecdysozoa</taxon>
        <taxon>Nematoda</taxon>
        <taxon>Chromadorea</taxon>
        <taxon>Rhabditida</taxon>
        <taxon>Tylenchina</taxon>
        <taxon>Panagrolaimomorpha</taxon>
        <taxon>Strongyloidoidea</taxon>
        <taxon>Steinernematidae</taxon>
        <taxon>Steinernema</taxon>
    </lineage>
</organism>
<evidence type="ECO:0000313" key="2">
    <source>
        <dbReference type="Proteomes" id="UP000095287"/>
    </source>
</evidence>
<reference evidence="3" key="1">
    <citation type="submission" date="2016-11" db="UniProtKB">
        <authorList>
            <consortium name="WormBaseParasite"/>
        </authorList>
    </citation>
    <scope>IDENTIFICATION</scope>
</reference>
<evidence type="ECO:0000256" key="1">
    <source>
        <dbReference type="SAM" id="SignalP"/>
    </source>
</evidence>
<protein>
    <submittedName>
        <fullName evidence="3">Secreted protein</fullName>
    </submittedName>
</protein>
<name>A0A1I7ZQT1_9BILA</name>
<feature type="signal peptide" evidence="1">
    <location>
        <begin position="1"/>
        <end position="26"/>
    </location>
</feature>
<feature type="chain" id="PRO_5009313794" evidence="1">
    <location>
        <begin position="27"/>
        <end position="202"/>
    </location>
</feature>
<keyword evidence="2" id="KW-1185">Reference proteome</keyword>
<dbReference type="Proteomes" id="UP000095287">
    <property type="component" value="Unplaced"/>
</dbReference>
<accession>A0A1I7ZQT1</accession>
<sequence>MCWYAATSLFTVTRLNVLSSCSTAFAARPSHADHRNGCALISNLPRRPGRLSLAEATAAVKWRGSALCGRSLSHHFRFVLCGALFFPVRDERWCGDGCKRGEKDDGMSREKLIDCISREGDFMIGHSSLSPSPKYVHCSRAAFLCALRSSSHMPLSARDALLLAKWQRRETSALPPSSLYHILDTAISEINLFTPVFTSQPF</sequence>
<dbReference type="WBParaSite" id="L893_g28611.t1">
    <property type="protein sequence ID" value="L893_g28611.t1"/>
    <property type="gene ID" value="L893_g28611"/>
</dbReference>